<protein>
    <recommendedName>
        <fullName evidence="5">Oxygen sensor histidine kinase NreB</fullName>
        <ecNumber evidence="4">2.7.13.3</ecNumber>
    </recommendedName>
    <alternativeName>
        <fullName evidence="15">Nitrogen regulation protein B</fullName>
    </alternativeName>
</protein>
<dbReference type="PANTHER" id="PTHR24421">
    <property type="entry name" value="NITRATE/NITRITE SENSOR PROTEIN NARX-RELATED"/>
    <property type="match status" value="1"/>
</dbReference>
<dbReference type="InterPro" id="IPR011712">
    <property type="entry name" value="Sig_transdc_His_kin_sub3_dim/P"/>
</dbReference>
<dbReference type="InterPro" id="IPR005467">
    <property type="entry name" value="His_kinase_dom"/>
</dbReference>
<sequence length="448" mass="47689">MSDTTAPGTPAVAAVPARPTDPPRPRRWSPRQWRADLTGPDWTLRFEAALVALPWVLLTVPLVLGQTLGGPGERHPAGLLAVLPVVVAWVYLGHTRVDPLRRTVVGAAVHLAGLLALSAVLIRYDDLYVIFAIAGFFHSYHLRPWPFTASAVLATSLVVNSLAFSPLEPTLRSVGMFVAVVAVQSAAITGGYVFSVKELERHARQVDTVRRLAEALAENERLHVLLIEQARHAGGADERRRLAGEIHDTLAQGLTGIITQVQAAQRVWDDPRRARPHVDRALGLARESLGEARRSVQALHPAELVESRLPEALAALTRRWSADNDIPAECDVTGTPVMLPPAAEIALFRTAQESLTNVARHARAGRVGVTLSYTGDTVLLDVRDDGSGFSHDAAPDEAGTGFGLAGMRRRLSGAGGELTVESAPGEGTAISAAVPVGSNGLPVGSHEG</sequence>
<dbReference type="InterPro" id="IPR003594">
    <property type="entry name" value="HATPase_dom"/>
</dbReference>
<evidence type="ECO:0000256" key="9">
    <source>
        <dbReference type="ARBA" id="ARBA00022723"/>
    </source>
</evidence>
<proteinExistence type="predicted"/>
<dbReference type="Gene3D" id="1.20.5.1930">
    <property type="match status" value="1"/>
</dbReference>
<comment type="subcellular location">
    <subcellularLocation>
        <location evidence="3">Cytoplasm</location>
    </subcellularLocation>
</comment>
<evidence type="ECO:0000313" key="20">
    <source>
        <dbReference type="Proteomes" id="UP000280501"/>
    </source>
</evidence>
<evidence type="ECO:0000256" key="13">
    <source>
        <dbReference type="ARBA" id="ARBA00023014"/>
    </source>
</evidence>
<keyword evidence="13" id="KW-0411">Iron-sulfur</keyword>
<keyword evidence="17" id="KW-1133">Transmembrane helix</keyword>
<dbReference type="CDD" id="cd16917">
    <property type="entry name" value="HATPase_UhpB-NarQ-NarX-like"/>
    <property type="match status" value="1"/>
</dbReference>
<dbReference type="SUPFAM" id="SSF55874">
    <property type="entry name" value="ATPase domain of HSP90 chaperone/DNA topoisomerase II/histidine kinase"/>
    <property type="match status" value="1"/>
</dbReference>
<organism evidence="19 20">
    <name type="scientific">Myceligenerans xiligouense</name>
    <dbReference type="NCBI Taxonomy" id="253184"/>
    <lineage>
        <taxon>Bacteria</taxon>
        <taxon>Bacillati</taxon>
        <taxon>Actinomycetota</taxon>
        <taxon>Actinomycetes</taxon>
        <taxon>Micrococcales</taxon>
        <taxon>Promicromonosporaceae</taxon>
        <taxon>Myceligenerans</taxon>
    </lineage>
</organism>
<evidence type="ECO:0000259" key="18">
    <source>
        <dbReference type="PROSITE" id="PS50109"/>
    </source>
</evidence>
<dbReference type="Gene3D" id="3.30.565.10">
    <property type="entry name" value="Histidine kinase-like ATPase, C-terminal domain"/>
    <property type="match status" value="1"/>
</dbReference>
<feature type="transmembrane region" description="Helical" evidence="17">
    <location>
        <begin position="76"/>
        <end position="92"/>
    </location>
</feature>
<keyword evidence="11" id="KW-0408">Iron</keyword>
<evidence type="ECO:0000256" key="16">
    <source>
        <dbReference type="SAM" id="MobiDB-lite"/>
    </source>
</evidence>
<dbReference type="GO" id="GO:0005737">
    <property type="term" value="C:cytoplasm"/>
    <property type="evidence" value="ECO:0007669"/>
    <property type="project" value="UniProtKB-SubCell"/>
</dbReference>
<evidence type="ECO:0000256" key="15">
    <source>
        <dbReference type="ARBA" id="ARBA00030800"/>
    </source>
</evidence>
<evidence type="ECO:0000256" key="10">
    <source>
        <dbReference type="ARBA" id="ARBA00022777"/>
    </source>
</evidence>
<feature type="region of interest" description="Disordered" evidence="16">
    <location>
        <begin position="1"/>
        <end position="32"/>
    </location>
</feature>
<accession>A0A3N4ZAS2</accession>
<dbReference type="GO" id="GO:0051539">
    <property type="term" value="F:4 iron, 4 sulfur cluster binding"/>
    <property type="evidence" value="ECO:0007669"/>
    <property type="project" value="UniProtKB-KW"/>
</dbReference>
<dbReference type="Proteomes" id="UP000280501">
    <property type="component" value="Unassembled WGS sequence"/>
</dbReference>
<dbReference type="InterPro" id="IPR050482">
    <property type="entry name" value="Sensor_HK_TwoCompSys"/>
</dbReference>
<dbReference type="EC" id="2.7.13.3" evidence="4"/>
<keyword evidence="7" id="KW-0963">Cytoplasm</keyword>
<dbReference type="GO" id="GO:0046983">
    <property type="term" value="F:protein dimerization activity"/>
    <property type="evidence" value="ECO:0007669"/>
    <property type="project" value="InterPro"/>
</dbReference>
<evidence type="ECO:0000256" key="11">
    <source>
        <dbReference type="ARBA" id="ARBA00023004"/>
    </source>
</evidence>
<dbReference type="PANTHER" id="PTHR24421:SF62">
    <property type="entry name" value="SENSORY TRANSDUCTION HISTIDINE KINASE"/>
    <property type="match status" value="1"/>
</dbReference>
<evidence type="ECO:0000256" key="14">
    <source>
        <dbReference type="ARBA" id="ARBA00024827"/>
    </source>
</evidence>
<dbReference type="Pfam" id="PF07730">
    <property type="entry name" value="HisKA_3"/>
    <property type="match status" value="1"/>
</dbReference>
<dbReference type="GO" id="GO:0000155">
    <property type="term" value="F:phosphorelay sensor kinase activity"/>
    <property type="evidence" value="ECO:0007669"/>
    <property type="project" value="InterPro"/>
</dbReference>
<evidence type="ECO:0000256" key="8">
    <source>
        <dbReference type="ARBA" id="ARBA00022679"/>
    </source>
</evidence>
<evidence type="ECO:0000313" key="19">
    <source>
        <dbReference type="EMBL" id="RPF22522.1"/>
    </source>
</evidence>
<evidence type="ECO:0000256" key="1">
    <source>
        <dbReference type="ARBA" id="ARBA00000085"/>
    </source>
</evidence>
<dbReference type="InterPro" id="IPR036890">
    <property type="entry name" value="HATPase_C_sf"/>
</dbReference>
<keyword evidence="9" id="KW-0479">Metal-binding</keyword>
<keyword evidence="10 19" id="KW-0418">Kinase</keyword>
<feature type="compositionally biased region" description="Low complexity" evidence="16">
    <location>
        <begin position="1"/>
        <end position="18"/>
    </location>
</feature>
<dbReference type="InterPro" id="IPR017205">
    <property type="entry name" value="Sig_transdc_His_kinase_ChrS"/>
</dbReference>
<keyword evidence="12" id="KW-0902">Two-component regulatory system</keyword>
<dbReference type="RefSeq" id="WP_211341610.1">
    <property type="nucleotide sequence ID" value="NZ_RKQZ01000001.1"/>
</dbReference>
<gene>
    <name evidence="19" type="ORF">EDD34_3185</name>
</gene>
<evidence type="ECO:0000256" key="12">
    <source>
        <dbReference type="ARBA" id="ARBA00023012"/>
    </source>
</evidence>
<comment type="caution">
    <text evidence="19">The sequence shown here is derived from an EMBL/GenBank/DDBJ whole genome shotgun (WGS) entry which is preliminary data.</text>
</comment>
<feature type="transmembrane region" description="Helical" evidence="17">
    <location>
        <begin position="42"/>
        <end position="64"/>
    </location>
</feature>
<evidence type="ECO:0000256" key="17">
    <source>
        <dbReference type="SAM" id="Phobius"/>
    </source>
</evidence>
<name>A0A3N4ZAS2_9MICO</name>
<dbReference type="PRINTS" id="PR00344">
    <property type="entry name" value="BCTRLSENSOR"/>
</dbReference>
<keyword evidence="17" id="KW-0812">Transmembrane</keyword>
<dbReference type="Pfam" id="PF02518">
    <property type="entry name" value="HATPase_c"/>
    <property type="match status" value="1"/>
</dbReference>
<evidence type="ECO:0000256" key="5">
    <source>
        <dbReference type="ARBA" id="ARBA00017322"/>
    </source>
</evidence>
<dbReference type="PIRSF" id="PIRSF037434">
    <property type="entry name" value="STHK_ChrS"/>
    <property type="match status" value="1"/>
</dbReference>
<keyword evidence="20" id="KW-1185">Reference proteome</keyword>
<comment type="cofactor">
    <cofactor evidence="2">
        <name>[4Fe-4S] cluster</name>
        <dbReference type="ChEBI" id="CHEBI:49883"/>
    </cofactor>
</comment>
<feature type="transmembrane region" description="Helical" evidence="17">
    <location>
        <begin position="104"/>
        <end position="124"/>
    </location>
</feature>
<feature type="transmembrane region" description="Helical" evidence="17">
    <location>
        <begin position="145"/>
        <end position="164"/>
    </location>
</feature>
<dbReference type="InterPro" id="IPR004358">
    <property type="entry name" value="Sig_transdc_His_kin-like_C"/>
</dbReference>
<keyword evidence="8" id="KW-0808">Transferase</keyword>
<dbReference type="AlphaFoldDB" id="A0A3N4ZAS2"/>
<evidence type="ECO:0000256" key="4">
    <source>
        <dbReference type="ARBA" id="ARBA00012438"/>
    </source>
</evidence>
<feature type="transmembrane region" description="Helical" evidence="17">
    <location>
        <begin position="176"/>
        <end position="194"/>
    </location>
</feature>
<evidence type="ECO:0000256" key="3">
    <source>
        <dbReference type="ARBA" id="ARBA00004496"/>
    </source>
</evidence>
<feature type="domain" description="Histidine kinase" evidence="18">
    <location>
        <begin position="347"/>
        <end position="438"/>
    </location>
</feature>
<keyword evidence="6" id="KW-0004">4Fe-4S</keyword>
<dbReference type="PROSITE" id="PS50109">
    <property type="entry name" value="HIS_KIN"/>
    <property type="match status" value="1"/>
</dbReference>
<evidence type="ECO:0000256" key="6">
    <source>
        <dbReference type="ARBA" id="ARBA00022485"/>
    </source>
</evidence>
<dbReference type="GO" id="GO:0016020">
    <property type="term" value="C:membrane"/>
    <property type="evidence" value="ECO:0007669"/>
    <property type="project" value="InterPro"/>
</dbReference>
<evidence type="ECO:0000256" key="7">
    <source>
        <dbReference type="ARBA" id="ARBA00022490"/>
    </source>
</evidence>
<dbReference type="SMART" id="SM00387">
    <property type="entry name" value="HATPase_c"/>
    <property type="match status" value="1"/>
</dbReference>
<evidence type="ECO:0000256" key="2">
    <source>
        <dbReference type="ARBA" id="ARBA00001966"/>
    </source>
</evidence>
<dbReference type="EMBL" id="RKQZ01000001">
    <property type="protein sequence ID" value="RPF22522.1"/>
    <property type="molecule type" value="Genomic_DNA"/>
</dbReference>
<reference evidence="19 20" key="1">
    <citation type="submission" date="2018-11" db="EMBL/GenBank/DDBJ databases">
        <title>Sequencing the genomes of 1000 actinobacteria strains.</title>
        <authorList>
            <person name="Klenk H.-P."/>
        </authorList>
    </citation>
    <scope>NUCLEOTIDE SEQUENCE [LARGE SCALE GENOMIC DNA]</scope>
    <source>
        <strain evidence="19 20">DSM 15700</strain>
    </source>
</reference>
<keyword evidence="17" id="KW-0472">Membrane</keyword>
<comment type="function">
    <text evidence="14">Member of the two-component regulatory system NreB/NreC involved in the control of dissimilatory nitrate/nitrite reduction in response to oxygen. NreB functions as a direct oxygen sensor histidine kinase which is autophosphorylated, in the absence of oxygen, probably at the conserved histidine residue, and transfers its phosphate group probably to a conserved aspartate residue of NreC. NreB/NreC activates the expression of the nitrate (narGHJI) and nitrite (nir) reductase operons, as well as the putative nitrate transporter gene narT.</text>
</comment>
<comment type="catalytic activity">
    <reaction evidence="1">
        <text>ATP + protein L-histidine = ADP + protein N-phospho-L-histidine.</text>
        <dbReference type="EC" id="2.7.13.3"/>
    </reaction>
</comment>
<dbReference type="GO" id="GO:0046872">
    <property type="term" value="F:metal ion binding"/>
    <property type="evidence" value="ECO:0007669"/>
    <property type="project" value="UniProtKB-KW"/>
</dbReference>